<name>W1DSB5_KLEPN</name>
<keyword evidence="2" id="KW-1185">Reference proteome</keyword>
<evidence type="ECO:0000313" key="1">
    <source>
        <dbReference type="EMBL" id="CDL11677.1"/>
    </source>
</evidence>
<accession>W1DSB5</accession>
<organism evidence="1 2">
    <name type="scientific">Klebsiella pneumoniae IS43</name>
    <dbReference type="NCBI Taxonomy" id="1432552"/>
    <lineage>
        <taxon>Bacteria</taxon>
        <taxon>Pseudomonadati</taxon>
        <taxon>Pseudomonadota</taxon>
        <taxon>Gammaproteobacteria</taxon>
        <taxon>Enterobacterales</taxon>
        <taxon>Enterobacteriaceae</taxon>
        <taxon>Klebsiella/Raoultella group</taxon>
        <taxon>Klebsiella</taxon>
        <taxon>Klebsiella pneumoniae complex</taxon>
    </lineage>
</organism>
<dbReference type="eggNOG" id="COG0583">
    <property type="taxonomic scope" value="Bacteria"/>
</dbReference>
<protein>
    <submittedName>
        <fullName evidence="1">Transcriptional regulator, LysR family</fullName>
    </submittedName>
</protein>
<evidence type="ECO:0000313" key="2">
    <source>
        <dbReference type="Proteomes" id="UP000019183"/>
    </source>
</evidence>
<dbReference type="AlphaFoldDB" id="W1DSB5"/>
<reference evidence="1" key="1">
    <citation type="submission" date="2013-10" db="EMBL/GenBank/DDBJ databases">
        <title>Antibiotic resistance diversity of beta-lactamase producers in the General Hospital Vienna.</title>
        <authorList>
            <person name="Barisic I."/>
            <person name="Mitteregger D."/>
            <person name="Hirschl A.M."/>
            <person name="Noehammer C."/>
            <person name="Wiesinger-Mayr H."/>
        </authorList>
    </citation>
    <scope>NUCLEOTIDE SEQUENCE [LARGE SCALE GENOMIC DNA]</scope>
    <source>
        <strain evidence="1">IS43</strain>
    </source>
</reference>
<sequence length="62" mass="6878">MGVLPHFMARASGLQCLQPEIGADQTLWLVMHSDLAGSRRVRVLADHLIALFADHQDRLAMP</sequence>
<proteinExistence type="predicted"/>
<comment type="caution">
    <text evidence="1">The sequence shown here is derived from an EMBL/GenBank/DDBJ whole genome shotgun (WGS) entry which is preliminary data.</text>
</comment>
<dbReference type="Proteomes" id="UP000019183">
    <property type="component" value="Unassembled WGS sequence"/>
</dbReference>
<dbReference type="EMBL" id="CBWK010000705">
    <property type="protein sequence ID" value="CDL11677.1"/>
    <property type="molecule type" value="Genomic_DNA"/>
</dbReference>
<dbReference type="SUPFAM" id="SSF53850">
    <property type="entry name" value="Periplasmic binding protein-like II"/>
    <property type="match status" value="1"/>
</dbReference>